<dbReference type="Proteomes" id="UP000002296">
    <property type="component" value="Unassembled WGS sequence"/>
</dbReference>
<dbReference type="PaxDb" id="353153-Q4CWK9"/>
<reference evidence="1 2" key="1">
    <citation type="journal article" date="2005" name="Science">
        <title>The genome sequence of Trypanosoma cruzi, etiologic agent of Chagas disease.</title>
        <authorList>
            <person name="El-Sayed N.M."/>
            <person name="Myler P.J."/>
            <person name="Bartholomeu D.C."/>
            <person name="Nilsson D."/>
            <person name="Aggarwal G."/>
            <person name="Tran A.N."/>
            <person name="Ghedin E."/>
            <person name="Worthey E.A."/>
            <person name="Delcher A.L."/>
            <person name="Blandin G."/>
            <person name="Westenberger S.J."/>
            <person name="Caler E."/>
            <person name="Cerqueira G.C."/>
            <person name="Branche C."/>
            <person name="Haas B."/>
            <person name="Anupama A."/>
            <person name="Arner E."/>
            <person name="Aslund L."/>
            <person name="Attipoe P."/>
            <person name="Bontempi E."/>
            <person name="Bringaud F."/>
            <person name="Burton P."/>
            <person name="Cadag E."/>
            <person name="Campbell D.A."/>
            <person name="Carrington M."/>
            <person name="Crabtree J."/>
            <person name="Darban H."/>
            <person name="da Silveira J.F."/>
            <person name="de Jong P."/>
            <person name="Edwards K."/>
            <person name="Englund P.T."/>
            <person name="Fazelina G."/>
            <person name="Feldblyum T."/>
            <person name="Ferella M."/>
            <person name="Frasch A.C."/>
            <person name="Gull K."/>
            <person name="Horn D."/>
            <person name="Hou L."/>
            <person name="Huang Y."/>
            <person name="Kindlund E."/>
            <person name="Klingbeil M."/>
            <person name="Kluge S."/>
            <person name="Koo H."/>
            <person name="Lacerda D."/>
            <person name="Levin M.J."/>
            <person name="Lorenzi H."/>
            <person name="Louie T."/>
            <person name="Machado C.R."/>
            <person name="McCulloch R."/>
            <person name="McKenna A."/>
            <person name="Mizuno Y."/>
            <person name="Mottram J.C."/>
            <person name="Nelson S."/>
            <person name="Ochaya S."/>
            <person name="Osoegawa K."/>
            <person name="Pai G."/>
            <person name="Parsons M."/>
            <person name="Pentony M."/>
            <person name="Pettersson U."/>
            <person name="Pop M."/>
            <person name="Ramirez J.L."/>
            <person name="Rinta J."/>
            <person name="Robertson L."/>
            <person name="Salzberg S.L."/>
            <person name="Sanchez D.O."/>
            <person name="Seyler A."/>
            <person name="Sharma R."/>
            <person name="Shetty J."/>
            <person name="Simpson A.J."/>
            <person name="Sisk E."/>
            <person name="Tammi M.T."/>
            <person name="Tarleton R."/>
            <person name="Teixeira S."/>
            <person name="Van Aken S."/>
            <person name="Vogt C."/>
            <person name="Ward P.N."/>
            <person name="Wickstead B."/>
            <person name="Wortman J."/>
            <person name="White O."/>
            <person name="Fraser C.M."/>
            <person name="Stuart K.D."/>
            <person name="Andersson B."/>
        </authorList>
    </citation>
    <scope>NUCLEOTIDE SEQUENCE [LARGE SCALE GENOMIC DNA]</scope>
    <source>
        <strain evidence="1 2">CL Brener</strain>
    </source>
</reference>
<sequence>MSTRSSRRCGFDWRRCRSCSWSSMERQLGDHQHSARPVTSLHHFCHGKKECVRYGRDNRKILQIHGAPEAVELLLGVRGTQGLKRGICGRRGFVRRLAVAPFDGVLKCMMDAKPGHSFWMRLGPPFRRRPRQVPSRRQPWGERCALGVRHSRGRDVHGILPVVRATAHAQSRGSSGQ</sequence>
<protein>
    <submittedName>
        <fullName evidence="1">Uncharacterized protein</fullName>
    </submittedName>
</protein>
<evidence type="ECO:0000313" key="2">
    <source>
        <dbReference type="Proteomes" id="UP000002296"/>
    </source>
</evidence>
<dbReference type="EMBL" id="AAHK01001626">
    <property type="protein sequence ID" value="EAN84657.1"/>
    <property type="molecule type" value="Genomic_DNA"/>
</dbReference>
<organism evidence="1 2">
    <name type="scientific">Trypanosoma cruzi (strain CL Brener)</name>
    <dbReference type="NCBI Taxonomy" id="353153"/>
    <lineage>
        <taxon>Eukaryota</taxon>
        <taxon>Discoba</taxon>
        <taxon>Euglenozoa</taxon>
        <taxon>Kinetoplastea</taxon>
        <taxon>Metakinetoplastina</taxon>
        <taxon>Trypanosomatida</taxon>
        <taxon>Trypanosomatidae</taxon>
        <taxon>Trypanosoma</taxon>
        <taxon>Schizotrypanum</taxon>
    </lineage>
</organism>
<evidence type="ECO:0000313" key="1">
    <source>
        <dbReference type="EMBL" id="EAN84657.1"/>
    </source>
</evidence>
<dbReference type="AlphaFoldDB" id="Q4CWK9"/>
<name>Q4CWK9_TRYCC</name>
<proteinExistence type="predicted"/>
<dbReference type="InParanoid" id="Q4CWK9"/>
<comment type="caution">
    <text evidence="1">The sequence shown here is derived from an EMBL/GenBank/DDBJ whole genome shotgun (WGS) entry which is preliminary data.</text>
</comment>
<gene>
    <name evidence="1" type="ORF">Tc00.1047053509543.10</name>
</gene>
<keyword evidence="2" id="KW-1185">Reference proteome</keyword>
<dbReference type="KEGG" id="tcr:509543.10"/>
<dbReference type="GeneID" id="3536531"/>
<dbReference type="RefSeq" id="XP_806508.1">
    <property type="nucleotide sequence ID" value="XM_801415.1"/>
</dbReference>
<accession>Q4CWK9</accession>